<feature type="transmembrane region" description="Helical" evidence="1">
    <location>
        <begin position="43"/>
        <end position="67"/>
    </location>
</feature>
<keyword evidence="1" id="KW-1133">Transmembrane helix</keyword>
<sequence>PSCGSKLESTEIHQQCNTCGNNIFQSPEVKDFLKYQDQKFYKIGGLSFFVGFIPVVGFVISAVMANVYLFSPYRRYLPKGTSFLTKIWIKFLTFIFFILGVALGFIAAPLYIVMRYIIWKRKFVGQTKNENLPNIG</sequence>
<keyword evidence="1" id="KW-0472">Membrane</keyword>
<dbReference type="Proteomes" id="UP000703674">
    <property type="component" value="Unassembled WGS sequence"/>
</dbReference>
<reference evidence="2 3" key="1">
    <citation type="submission" date="2020-03" db="EMBL/GenBank/DDBJ databases">
        <title>Salinimicrobium sp. nov, isolated from SCS.</title>
        <authorList>
            <person name="Cao W.R."/>
        </authorList>
    </citation>
    <scope>NUCLEOTIDE SEQUENCE [LARGE SCALE GENOMIC DNA]</scope>
    <source>
        <strain evidence="3">J15B91</strain>
    </source>
</reference>
<evidence type="ECO:0000313" key="2">
    <source>
        <dbReference type="EMBL" id="NJW54674.1"/>
    </source>
</evidence>
<feature type="transmembrane region" description="Helical" evidence="1">
    <location>
        <begin position="87"/>
        <end position="113"/>
    </location>
</feature>
<protein>
    <submittedName>
        <fullName evidence="2">Uncharacterized protein</fullName>
    </submittedName>
</protein>
<keyword evidence="1" id="KW-0812">Transmembrane</keyword>
<dbReference type="RefSeq" id="WP_168139556.1">
    <property type="nucleotide sequence ID" value="NZ_JAAVJR010000391.1"/>
</dbReference>
<feature type="non-terminal residue" evidence="2">
    <location>
        <position position="1"/>
    </location>
</feature>
<dbReference type="EMBL" id="JAAVJR010000391">
    <property type="protein sequence ID" value="NJW54674.1"/>
    <property type="molecule type" value="Genomic_DNA"/>
</dbReference>
<evidence type="ECO:0000313" key="3">
    <source>
        <dbReference type="Proteomes" id="UP000703674"/>
    </source>
</evidence>
<evidence type="ECO:0000256" key="1">
    <source>
        <dbReference type="SAM" id="Phobius"/>
    </source>
</evidence>
<proteinExistence type="predicted"/>
<accession>A0ABX1D4T1</accession>
<organism evidence="2 3">
    <name type="scientific">Salinimicrobium oceani</name>
    <dbReference type="NCBI Taxonomy" id="2722702"/>
    <lineage>
        <taxon>Bacteria</taxon>
        <taxon>Pseudomonadati</taxon>
        <taxon>Bacteroidota</taxon>
        <taxon>Flavobacteriia</taxon>
        <taxon>Flavobacteriales</taxon>
        <taxon>Flavobacteriaceae</taxon>
        <taxon>Salinimicrobium</taxon>
    </lineage>
</organism>
<gene>
    <name evidence="2" type="ORF">HC175_17325</name>
</gene>
<comment type="caution">
    <text evidence="2">The sequence shown here is derived from an EMBL/GenBank/DDBJ whole genome shotgun (WGS) entry which is preliminary data.</text>
</comment>
<name>A0ABX1D4T1_9FLAO</name>
<keyword evidence="3" id="KW-1185">Reference proteome</keyword>